<sequence length="23" mass="2735">MQNGASNRRINRTYIDTLFGYED</sequence>
<proteinExistence type="predicted"/>
<evidence type="ECO:0000313" key="2">
    <source>
        <dbReference type="Proteomes" id="UP000185557"/>
    </source>
</evidence>
<evidence type="ECO:0000313" key="1">
    <source>
        <dbReference type="EMBL" id="OKH46208.1"/>
    </source>
</evidence>
<organism evidence="1 2">
    <name type="scientific">Phormidium tenue NIES-30</name>
    <dbReference type="NCBI Taxonomy" id="549789"/>
    <lineage>
        <taxon>Bacteria</taxon>
        <taxon>Bacillati</taxon>
        <taxon>Cyanobacteriota</taxon>
        <taxon>Cyanophyceae</taxon>
        <taxon>Oscillatoriophycideae</taxon>
        <taxon>Oscillatoriales</taxon>
        <taxon>Oscillatoriaceae</taxon>
        <taxon>Phormidium</taxon>
    </lineage>
</organism>
<accession>A0A1U7J2D5</accession>
<dbReference type="AlphaFoldDB" id="A0A1U7J2D5"/>
<dbReference type="Proteomes" id="UP000185557">
    <property type="component" value="Unassembled WGS sequence"/>
</dbReference>
<reference evidence="1 2" key="1">
    <citation type="submission" date="2016-11" db="EMBL/GenBank/DDBJ databases">
        <title>Draft Genome Sequences of Nine Cyanobacterial Strains from Diverse Habitats.</title>
        <authorList>
            <person name="Zhu T."/>
            <person name="Hou S."/>
            <person name="Lu X."/>
            <person name="Hess W.R."/>
        </authorList>
    </citation>
    <scope>NUCLEOTIDE SEQUENCE [LARGE SCALE GENOMIC DNA]</scope>
    <source>
        <strain evidence="1 2">NIES-30</strain>
    </source>
</reference>
<name>A0A1U7J2D5_9CYAN</name>
<comment type="caution">
    <text evidence="1">The sequence shown here is derived from an EMBL/GenBank/DDBJ whole genome shotgun (WGS) entry which is preliminary data.</text>
</comment>
<dbReference type="RefSeq" id="WP_073609841.1">
    <property type="nucleotide sequence ID" value="NZ_MRCG01000014.1"/>
</dbReference>
<keyword evidence="2" id="KW-1185">Reference proteome</keyword>
<gene>
    <name evidence="1" type="ORF">NIES30_17500</name>
</gene>
<dbReference type="EMBL" id="MRCG01000014">
    <property type="protein sequence ID" value="OKH46208.1"/>
    <property type="molecule type" value="Genomic_DNA"/>
</dbReference>
<protein>
    <submittedName>
        <fullName evidence="1">Uncharacterized protein</fullName>
    </submittedName>
</protein>